<sequence>MTSSRPDGEYTDNDPLDAQSHAGEPAGEYTDSELPADADLATGETESDE</sequence>
<feature type="region of interest" description="Disordered" evidence="1">
    <location>
        <begin position="1"/>
        <end position="49"/>
    </location>
</feature>
<evidence type="ECO:0000313" key="3">
    <source>
        <dbReference type="Proteomes" id="UP000479756"/>
    </source>
</evidence>
<dbReference type="EMBL" id="JAAGWZ010000004">
    <property type="protein sequence ID" value="NEM92212.1"/>
    <property type="molecule type" value="Genomic_DNA"/>
</dbReference>
<dbReference type="AlphaFoldDB" id="A0A7C9PPA1"/>
<evidence type="ECO:0000313" key="2">
    <source>
        <dbReference type="EMBL" id="NEM92212.1"/>
    </source>
</evidence>
<name>A0A7C9PPA1_9MICO</name>
<accession>A0A7C9PPA1</accession>
<evidence type="ECO:0000256" key="1">
    <source>
        <dbReference type="SAM" id="MobiDB-lite"/>
    </source>
</evidence>
<keyword evidence="3" id="KW-1185">Reference proteome</keyword>
<reference evidence="2 3" key="1">
    <citation type="journal article" date="2014" name="Int. J. Syst. Evol. Microbiol.">
        <title>Description of Galbitalea soli gen. nov., sp. nov., and Frondihabitans sucicola sp. nov.</title>
        <authorList>
            <person name="Kim S.J."/>
            <person name="Lim J.M."/>
            <person name="Ahn J.H."/>
            <person name="Weon H.Y."/>
            <person name="Hamada M."/>
            <person name="Suzuki K."/>
            <person name="Ahn T.Y."/>
            <person name="Kwon S.W."/>
        </authorList>
    </citation>
    <scope>NUCLEOTIDE SEQUENCE [LARGE SCALE GENOMIC DNA]</scope>
    <source>
        <strain evidence="2 3">NBRC 108727</strain>
    </source>
</reference>
<dbReference type="Proteomes" id="UP000479756">
    <property type="component" value="Unassembled WGS sequence"/>
</dbReference>
<gene>
    <name evidence="2" type="ORF">G3T37_12705</name>
</gene>
<proteinExistence type="predicted"/>
<comment type="caution">
    <text evidence="2">The sequence shown here is derived from an EMBL/GenBank/DDBJ whole genome shotgun (WGS) entry which is preliminary data.</text>
</comment>
<organism evidence="2 3">
    <name type="scientific">Galbitalea soli</name>
    <dbReference type="NCBI Taxonomy" id="1268042"/>
    <lineage>
        <taxon>Bacteria</taxon>
        <taxon>Bacillati</taxon>
        <taxon>Actinomycetota</taxon>
        <taxon>Actinomycetes</taxon>
        <taxon>Micrococcales</taxon>
        <taxon>Microbacteriaceae</taxon>
        <taxon>Galbitalea</taxon>
    </lineage>
</organism>
<dbReference type="RefSeq" id="WP_163474266.1">
    <property type="nucleotide sequence ID" value="NZ_JAAGWZ010000004.1"/>
</dbReference>
<protein>
    <submittedName>
        <fullName evidence="2">Uncharacterized protein</fullName>
    </submittedName>
</protein>